<dbReference type="EMBL" id="BARW01022069">
    <property type="protein sequence ID" value="GAI95252.1"/>
    <property type="molecule type" value="Genomic_DNA"/>
</dbReference>
<name>X1SQ86_9ZZZZ</name>
<organism evidence="1">
    <name type="scientific">marine sediment metagenome</name>
    <dbReference type="NCBI Taxonomy" id="412755"/>
    <lineage>
        <taxon>unclassified sequences</taxon>
        <taxon>metagenomes</taxon>
        <taxon>ecological metagenomes</taxon>
    </lineage>
</organism>
<reference evidence="1" key="1">
    <citation type="journal article" date="2014" name="Front. Microbiol.">
        <title>High frequency of phylogenetically diverse reductive dehalogenase-homologous genes in deep subseafloor sedimentary metagenomes.</title>
        <authorList>
            <person name="Kawai M."/>
            <person name="Futagami T."/>
            <person name="Toyoda A."/>
            <person name="Takaki Y."/>
            <person name="Nishi S."/>
            <person name="Hori S."/>
            <person name="Arai W."/>
            <person name="Tsubouchi T."/>
            <person name="Morono Y."/>
            <person name="Uchiyama I."/>
            <person name="Ito T."/>
            <person name="Fujiyama A."/>
            <person name="Inagaki F."/>
            <person name="Takami H."/>
        </authorList>
    </citation>
    <scope>NUCLEOTIDE SEQUENCE</scope>
    <source>
        <strain evidence="1">Expedition CK06-06</strain>
    </source>
</reference>
<accession>X1SQ86</accession>
<comment type="caution">
    <text evidence="1">The sequence shown here is derived from an EMBL/GenBank/DDBJ whole genome shotgun (WGS) entry which is preliminary data.</text>
</comment>
<protein>
    <submittedName>
        <fullName evidence="1">Uncharacterized protein</fullName>
    </submittedName>
</protein>
<evidence type="ECO:0000313" key="1">
    <source>
        <dbReference type="EMBL" id="GAI95252.1"/>
    </source>
</evidence>
<sequence length="37" mass="3921">MITTALKNENHIPITSFSIAVMGGTAPPNMTYISGIQ</sequence>
<feature type="non-terminal residue" evidence="1">
    <location>
        <position position="37"/>
    </location>
</feature>
<dbReference type="AlphaFoldDB" id="X1SQ86"/>
<gene>
    <name evidence="1" type="ORF">S12H4_36944</name>
</gene>
<proteinExistence type="predicted"/>